<dbReference type="Proteomes" id="UP001057455">
    <property type="component" value="Unassembled WGS sequence"/>
</dbReference>
<evidence type="ECO:0000256" key="2">
    <source>
        <dbReference type="SAM" id="Phobius"/>
    </source>
</evidence>
<keyword evidence="4" id="KW-1185">Reference proteome</keyword>
<protein>
    <submittedName>
        <fullName evidence="3">Dynein heavy chain</fullName>
    </submittedName>
</protein>
<proteinExistence type="predicted"/>
<keyword evidence="2" id="KW-1133">Transmembrane helix</keyword>
<sequence>MAASSDDYGSYDQEANPGDASMHTEEDCALKTGDVGHFRTIFDANGTHVSCDEDEESSGNWLKRKIDKGISMNSSLPMYKSYIEQQIISKDRKNQHARPTGRRLNKRVRRFLTVIFCITVAVLTYLGSTRVINWAEDRRKADADNTTLQYDEIMRLKQTVESLRLELTKVKETAYTNSVAINGITNGAFKLPGSDDAAPKKAKFGKNKPSINQGAVPQNFDTKQFAYPLDAQAKGMVAEVDLNPIIHEADIH</sequence>
<organism evidence="3 4">
    <name type="scientific">Babesia ovis</name>
    <dbReference type="NCBI Taxonomy" id="5869"/>
    <lineage>
        <taxon>Eukaryota</taxon>
        <taxon>Sar</taxon>
        <taxon>Alveolata</taxon>
        <taxon>Apicomplexa</taxon>
        <taxon>Aconoidasida</taxon>
        <taxon>Piroplasmida</taxon>
        <taxon>Babesiidae</taxon>
        <taxon>Babesia</taxon>
    </lineage>
</organism>
<keyword evidence="2" id="KW-0472">Membrane</keyword>
<dbReference type="AlphaFoldDB" id="A0A9W5TA93"/>
<evidence type="ECO:0000313" key="3">
    <source>
        <dbReference type="EMBL" id="GFE53765.1"/>
    </source>
</evidence>
<dbReference type="OrthoDB" id="365107at2759"/>
<reference evidence="3" key="1">
    <citation type="submission" date="2019-12" db="EMBL/GenBank/DDBJ databases">
        <title>Genome sequence of Babesia ovis.</title>
        <authorList>
            <person name="Yamagishi J."/>
            <person name="Sevinc F."/>
            <person name="Xuan X."/>
        </authorList>
    </citation>
    <scope>NUCLEOTIDE SEQUENCE</scope>
    <source>
        <strain evidence="3">Selcuk</strain>
    </source>
</reference>
<feature type="region of interest" description="Disordered" evidence="1">
    <location>
        <begin position="1"/>
        <end position="23"/>
    </location>
</feature>
<accession>A0A9W5TA93</accession>
<evidence type="ECO:0000256" key="1">
    <source>
        <dbReference type="SAM" id="MobiDB-lite"/>
    </source>
</evidence>
<name>A0A9W5TA93_BABOV</name>
<dbReference type="EMBL" id="BLIY01000007">
    <property type="protein sequence ID" value="GFE53765.1"/>
    <property type="molecule type" value="Genomic_DNA"/>
</dbReference>
<comment type="caution">
    <text evidence="3">The sequence shown here is derived from an EMBL/GenBank/DDBJ whole genome shotgun (WGS) entry which is preliminary data.</text>
</comment>
<gene>
    <name evidence="3" type="ORF">BaOVIS_011690</name>
</gene>
<evidence type="ECO:0000313" key="4">
    <source>
        <dbReference type="Proteomes" id="UP001057455"/>
    </source>
</evidence>
<feature type="transmembrane region" description="Helical" evidence="2">
    <location>
        <begin position="111"/>
        <end position="128"/>
    </location>
</feature>
<keyword evidence="2" id="KW-0812">Transmembrane</keyword>